<protein>
    <submittedName>
        <fullName evidence="2">PD-(D/E)XK nuclease superfamily protein</fullName>
    </submittedName>
</protein>
<dbReference type="Pfam" id="PF14281">
    <property type="entry name" value="PDDEXK_4"/>
    <property type="match status" value="1"/>
</dbReference>
<evidence type="ECO:0000256" key="1">
    <source>
        <dbReference type="SAM" id="MobiDB-lite"/>
    </source>
</evidence>
<dbReference type="AlphaFoldDB" id="A0A1H3BEW1"/>
<feature type="region of interest" description="Disordered" evidence="1">
    <location>
        <begin position="437"/>
        <end position="461"/>
    </location>
</feature>
<dbReference type="InterPro" id="IPR029470">
    <property type="entry name" value="PDDEXK_4"/>
</dbReference>
<proteinExistence type="predicted"/>
<gene>
    <name evidence="2" type="ORF">SAMN05421783_12463</name>
</gene>
<organism evidence="2 3">
    <name type="scientific">Thiocapsa roseopersicina</name>
    <dbReference type="NCBI Taxonomy" id="1058"/>
    <lineage>
        <taxon>Bacteria</taxon>
        <taxon>Pseudomonadati</taxon>
        <taxon>Pseudomonadota</taxon>
        <taxon>Gammaproteobacteria</taxon>
        <taxon>Chromatiales</taxon>
        <taxon>Chromatiaceae</taxon>
        <taxon>Thiocapsa</taxon>
    </lineage>
</organism>
<keyword evidence="3" id="KW-1185">Reference proteome</keyword>
<dbReference type="Proteomes" id="UP000198816">
    <property type="component" value="Unassembled WGS sequence"/>
</dbReference>
<evidence type="ECO:0000313" key="3">
    <source>
        <dbReference type="Proteomes" id="UP000198816"/>
    </source>
</evidence>
<sequence length="461" mass="52325">MSVARLLGDINARFETRTMATKNSVGILLPDVYRRVSTLQAAKKLVEDQLAPDFCIFDYMKNNENGLSRCLADLFDPCGRHGQRSLFLSTFLKQTGVGDWIEVSGCPLVKTEKTTNKGRRIDIFMEFDNGVIGIENKPWAGDQDRQLSDYADWLETFPGKNHWTLIFLSNRGPGESSIAGDRVNSLTEEKHFFQMSYRDLADRLQDSAGKTKALTVRIFVEELAKYLRTRVNQEIDMTEEYEVKQSVLASSENLAAAFLVANSFENIKRDLLQKLEKDLRAALSEKSYQLRYNKEFFNGRGWNGIGILFDRDQDVCLSFEFDANGYREFAWGIVKTKEEIKKPETTTLKINEIMTTLFGHPGDQDTIYTWWPWFIYANDIEFDKAFRAWQSNPKPWQAMLDGSLANTMVAIAVKVHDAFKDRMDLLLPITTMSVAAGAPSHSQDDGASPNLSVQGNVEMTG</sequence>
<dbReference type="OrthoDB" id="8399783at2"/>
<feature type="compositionally biased region" description="Polar residues" evidence="1">
    <location>
        <begin position="449"/>
        <end position="461"/>
    </location>
</feature>
<evidence type="ECO:0000313" key="2">
    <source>
        <dbReference type="EMBL" id="SDX40457.1"/>
    </source>
</evidence>
<dbReference type="RefSeq" id="WP_093036487.1">
    <property type="nucleotide sequence ID" value="NZ_FNNZ01000024.1"/>
</dbReference>
<dbReference type="STRING" id="1058.SAMN05421783_12463"/>
<dbReference type="EMBL" id="FNNZ01000024">
    <property type="protein sequence ID" value="SDX40457.1"/>
    <property type="molecule type" value="Genomic_DNA"/>
</dbReference>
<accession>A0A1H3BEW1</accession>
<name>A0A1H3BEW1_THIRO</name>
<reference evidence="3" key="1">
    <citation type="submission" date="2016-10" db="EMBL/GenBank/DDBJ databases">
        <authorList>
            <person name="Varghese N."/>
            <person name="Submissions S."/>
        </authorList>
    </citation>
    <scope>NUCLEOTIDE SEQUENCE [LARGE SCALE GENOMIC DNA]</scope>
    <source>
        <strain evidence="3">DSM 217</strain>
    </source>
</reference>